<protein>
    <submittedName>
        <fullName evidence="1">Pentatricopeptide repeat</fullName>
    </submittedName>
</protein>
<evidence type="ECO:0000313" key="1">
    <source>
        <dbReference type="EMBL" id="KAJ4711082.1"/>
    </source>
</evidence>
<name>A0ACC1XI26_MELAZ</name>
<reference evidence="1 2" key="1">
    <citation type="journal article" date="2023" name="Science">
        <title>Complex scaffold remodeling in plant triterpene biosynthesis.</title>
        <authorList>
            <person name="De La Pena R."/>
            <person name="Hodgson H."/>
            <person name="Liu J.C."/>
            <person name="Stephenson M.J."/>
            <person name="Martin A.C."/>
            <person name="Owen C."/>
            <person name="Harkess A."/>
            <person name="Leebens-Mack J."/>
            <person name="Jimenez L.E."/>
            <person name="Osbourn A."/>
            <person name="Sattely E.S."/>
        </authorList>
    </citation>
    <scope>NUCLEOTIDE SEQUENCE [LARGE SCALE GENOMIC DNA]</scope>
    <source>
        <strain evidence="2">cv. JPN11</strain>
        <tissue evidence="1">Leaf</tissue>
    </source>
</reference>
<gene>
    <name evidence="1" type="ORF">OWV82_017161</name>
</gene>
<proteinExistence type="predicted"/>
<evidence type="ECO:0000313" key="2">
    <source>
        <dbReference type="Proteomes" id="UP001164539"/>
    </source>
</evidence>
<organism evidence="1 2">
    <name type="scientific">Melia azedarach</name>
    <name type="common">Chinaberry tree</name>
    <dbReference type="NCBI Taxonomy" id="155640"/>
    <lineage>
        <taxon>Eukaryota</taxon>
        <taxon>Viridiplantae</taxon>
        <taxon>Streptophyta</taxon>
        <taxon>Embryophyta</taxon>
        <taxon>Tracheophyta</taxon>
        <taxon>Spermatophyta</taxon>
        <taxon>Magnoliopsida</taxon>
        <taxon>eudicotyledons</taxon>
        <taxon>Gunneridae</taxon>
        <taxon>Pentapetalae</taxon>
        <taxon>rosids</taxon>
        <taxon>malvids</taxon>
        <taxon>Sapindales</taxon>
        <taxon>Meliaceae</taxon>
        <taxon>Melia</taxon>
    </lineage>
</organism>
<dbReference type="EMBL" id="CM051402">
    <property type="protein sequence ID" value="KAJ4711082.1"/>
    <property type="molecule type" value="Genomic_DNA"/>
</dbReference>
<comment type="caution">
    <text evidence="1">The sequence shown here is derived from an EMBL/GenBank/DDBJ whole genome shotgun (WGS) entry which is preliminary data.</text>
</comment>
<sequence>MQSAKLLPHVRTITTLTLKCTSIASPVSSLLLDSYCEPNPQLGIYSTNRTVDAFIKSGQLSSAQKLFDDMPARDVVTYNLLISGHDRYGHPKRALYLYHEMVSHDLKESASTFSSVISICSNAGFYTEGLQVHCRVFSLGFGLNLYIGSSLVDLYMRMGLSVEALKLFDELPERNLATWNLMLRAFCELNRPDELLRLHTKMKYDGVEPNGLSFCYMVRGCTNEMFLHEGRQLHCHVIKLGWVDVNIFIANALVDFYSACGSLIDAKKSFEVIPLDDVISWNSIVSVYADYGSVFGALELFYRMQFWGKRPSIRSLVVFLNFASRTSNISFGKQIHCYVVKMGFDHGSVHVQSALTDMYGKCNDIESSVAVFEAVPKRTMECCNSLMTSLLHCGNIGDVLEMFGLMVDEGIGIDEVTLSTTLKALSISAFANLDSCRLLHCRAIKSALESDIVVSCSLMDAYSRCGHVELSLQVFENISSPNVVCFTSVINGYARSGMGRECLNMLEILIQKGLIPDKVTFLCVLAGCNYSGMVKEGQLVFNSMKSVYGIDPDRQHYSCMIDLLGRAGLLDKAEEMLQRTPGKGDCVMWSSLLRSCRVHCNEIVGRRVAEILMMLEPEDFVVYLQVSNFYSEIGEFEVAMQIREIAIARKLTREIGHSLIEVNSCH</sequence>
<dbReference type="Proteomes" id="UP001164539">
    <property type="component" value="Chromosome 9"/>
</dbReference>
<accession>A0ACC1XI26</accession>
<keyword evidence="2" id="KW-1185">Reference proteome</keyword>